<dbReference type="RefSeq" id="XP_006816150.1">
    <property type="nucleotide sequence ID" value="XM_006816087.1"/>
</dbReference>
<feature type="region of interest" description="Disordered" evidence="1">
    <location>
        <begin position="796"/>
        <end position="833"/>
    </location>
</feature>
<reference evidence="3" key="1">
    <citation type="submission" date="2025-08" db="UniProtKB">
        <authorList>
            <consortium name="RefSeq"/>
        </authorList>
    </citation>
    <scope>IDENTIFICATION</scope>
    <source>
        <tissue evidence="3">Testes</tissue>
    </source>
</reference>
<feature type="compositionally biased region" description="Polar residues" evidence="1">
    <location>
        <begin position="1047"/>
        <end position="1061"/>
    </location>
</feature>
<feature type="compositionally biased region" description="Basic residues" evidence="1">
    <location>
        <begin position="987"/>
        <end position="1010"/>
    </location>
</feature>
<feature type="compositionally biased region" description="Basic and acidic residues" evidence="1">
    <location>
        <begin position="1139"/>
        <end position="1166"/>
    </location>
</feature>
<accession>A0ABM0M809</accession>
<dbReference type="SUPFAM" id="SSF69322">
    <property type="entry name" value="Tricorn protease domain 2"/>
    <property type="match status" value="1"/>
</dbReference>
<dbReference type="Proteomes" id="UP000694865">
    <property type="component" value="Unplaced"/>
</dbReference>
<feature type="region of interest" description="Disordered" evidence="1">
    <location>
        <begin position="578"/>
        <end position="607"/>
    </location>
</feature>
<feature type="region of interest" description="Disordered" evidence="1">
    <location>
        <begin position="970"/>
        <end position="1063"/>
    </location>
</feature>
<proteinExistence type="predicted"/>
<sequence>MHIKLDVLASCNIKRKKPWPRLVWLGKEKESLFLMDNHRLSVLYVPSGKTKRKVPKVHPHLENVVVMSSSPNGEFLIGLQHTGNLFLWHKDKDRVKTITGLPDLATHILPKALKENKEREPPRPNIFLSNDGCKLIVVIGNSRLFLWEIDRASSLYSNTPKQNELKGTWSHIATESSIMVPTQQTKETVVDANFDVSADLPEDLHPLTIMQSSLEYLVEAAVPGMPFKIDEESGTLRPPSSPVGLKRSPSAASLASMGSFNVDEEANVEQVSKTITDMLTAAAISGLDATPWLLTKIIDRCKSLVSQLNGLVPDGLYLPAPPLYCPQPATASAARIRACENDGVSRKDKIYHMKTEETEEVIQERQLRHDIANTIQLFLLVLTSANCTLSCTKWYVEQLVDLQDTLIAATGDEEEVSFVIDIPKSLIDHVDLGVDLIQDMKAPPPVAQTLTCFRDLCTLVWLLHVRDKFSACARKYQSSREKSVQFKPHDTIEFSEILHLLLDTLKWGLCLLPFTHYLDMESGIQDMVLTLLSELPTTKNTANILAEYFYHPDVVSPAVEEKFQRCMEIMKTVHVPQSRYGTSDSDDARPISPGKNKRKLPPQPKPLADYFQERCKEKQSDLETRSQRHGTLEMQVFSTVSETSKPKLPVVGAREFESSELFLEFLDTFFLVSFNKLTSASESSVDLKVNLPLLAPFSEAIKEQELTSISHKVIKSIHQRHGISLQSPSLSRSQSYQEISPRTKLDFIEIRKMKDHGNKSPSPRRRGGLFRSYSFSESLVQKSKPVIQVVHKRYGSQGSIPTPEKEAVISRSQSESGADGQRVGFTPRRYPSSDSLPGEVIKLGRRSSSMTDVASLGSDIFVNAGLSHGFSPYANINVKLDPKYDDVTQLMEWLTRWSGKHHIISQRKQSLTQGAGLPFGQPAMRVNLPLQLVHNCLWLNDNKYAHPEQGDEDPDKTIEKSPVFLYNVTEEELLTGEDTSPKESKQKKGRKEKKKEKKEKKKKKKSKRAKSVQIEDRDEEEVQVERWHTTQRLRRQLDYSIPERSESPYQGRSPAPSNLTEDMTAVSPLPSIMSPFAERTDQMVTPDEGSRATPLFSEPLDSQMEPLKVTFEIQENQKESGTVNLEEHSVDLDDLMQQAERDNDNRPVRDRSRNRHPSRESERSMHSIDTQVSPSQSHVDTQTGQTLKLLGENQVPVTVYGSHQMEPTLMCHLICMELLIPQTPVTQCLGYAFPI</sequence>
<evidence type="ECO:0000313" key="2">
    <source>
        <dbReference type="Proteomes" id="UP000694865"/>
    </source>
</evidence>
<dbReference type="PANTHER" id="PTHR14492:SF4">
    <property type="entry name" value="CILIOGENESIS AND PLANAR POLARITY EFFECTOR 1"/>
    <property type="match status" value="1"/>
</dbReference>
<feature type="region of interest" description="Disordered" evidence="1">
    <location>
        <begin position="1138"/>
        <end position="1182"/>
    </location>
</feature>
<keyword evidence="2" id="KW-1185">Reference proteome</keyword>
<dbReference type="PANTHER" id="PTHR14492">
    <property type="entry name" value="JBTS17"/>
    <property type="match status" value="1"/>
</dbReference>
<name>A0ABM0M809_SACKO</name>
<evidence type="ECO:0000256" key="1">
    <source>
        <dbReference type="SAM" id="MobiDB-lite"/>
    </source>
</evidence>
<dbReference type="InterPro" id="IPR028236">
    <property type="entry name" value="CPLANE1"/>
</dbReference>
<dbReference type="GeneID" id="102808496"/>
<protein>
    <submittedName>
        <fullName evidence="3">Uncharacterized protein C5orf42 homolog</fullName>
    </submittedName>
</protein>
<feature type="compositionally biased region" description="Polar residues" evidence="1">
    <location>
        <begin position="1167"/>
        <end position="1182"/>
    </location>
</feature>
<gene>
    <name evidence="3" type="primary">LOC102808496</name>
</gene>
<feature type="compositionally biased region" description="Basic and acidic residues" evidence="1">
    <location>
        <begin position="1035"/>
        <end position="1046"/>
    </location>
</feature>
<organism evidence="2 3">
    <name type="scientific">Saccoglossus kowalevskii</name>
    <name type="common">Acorn worm</name>
    <dbReference type="NCBI Taxonomy" id="10224"/>
    <lineage>
        <taxon>Eukaryota</taxon>
        <taxon>Metazoa</taxon>
        <taxon>Hemichordata</taxon>
        <taxon>Enteropneusta</taxon>
        <taxon>Harrimaniidae</taxon>
        <taxon>Saccoglossus</taxon>
    </lineage>
</organism>
<evidence type="ECO:0000313" key="3">
    <source>
        <dbReference type="RefSeq" id="XP_006816150.1"/>
    </source>
</evidence>